<dbReference type="InterPro" id="IPR014503">
    <property type="entry name" value="Clavaminate_syn-like"/>
</dbReference>
<proteinExistence type="inferred from homology"/>
<comment type="similarity">
    <text evidence="2">Belongs to the clavaminate synthase family.</text>
</comment>
<evidence type="ECO:0000256" key="5">
    <source>
        <dbReference type="ARBA" id="ARBA00023004"/>
    </source>
</evidence>
<evidence type="ECO:0000313" key="11">
    <source>
        <dbReference type="Proteomes" id="UP000270471"/>
    </source>
</evidence>
<dbReference type="RefSeq" id="WP_121893793.1">
    <property type="nucleotide sequence ID" value="NZ_PENI01000031.1"/>
</dbReference>
<keyword evidence="3 8" id="KW-0479">Metal-binding</keyword>
<keyword evidence="4" id="KW-0560">Oxidoreductase</keyword>
<feature type="binding site" evidence="7">
    <location>
        <position position="182"/>
    </location>
    <ligand>
        <name>2-oxoglutarate</name>
        <dbReference type="ChEBI" id="CHEBI:16810"/>
    </ligand>
</feature>
<comment type="cofactor">
    <cofactor evidence="1">
        <name>Fe(2+)</name>
        <dbReference type="ChEBI" id="CHEBI:29033"/>
    </cofactor>
</comment>
<dbReference type="Proteomes" id="UP000270471">
    <property type="component" value="Unassembled WGS sequence"/>
</dbReference>
<dbReference type="PANTHER" id="PTHR10696:SF56">
    <property type="entry name" value="TAUD_TFDA-LIKE DOMAIN-CONTAINING PROTEIN"/>
    <property type="match status" value="1"/>
</dbReference>
<evidence type="ECO:0000256" key="8">
    <source>
        <dbReference type="PIRSR" id="PIRSR019543-2"/>
    </source>
</evidence>
<gene>
    <name evidence="10" type="ORF">CTZ28_34945</name>
</gene>
<dbReference type="Pfam" id="PF02668">
    <property type="entry name" value="TauD"/>
    <property type="match status" value="1"/>
</dbReference>
<evidence type="ECO:0000256" key="3">
    <source>
        <dbReference type="ARBA" id="ARBA00022723"/>
    </source>
</evidence>
<name>A0A3M0I5M1_9ACTN</name>
<sequence>MAAPGALARGAVPGPPTRILDRRFAAQLVTAAEGLLERFGTPDAPGLLKSLRHEADEFPGLFREALRPEFSDAGMYVLRGLPVEDASLGPTPTGWSVAGDAGALWDVVLLLLAAAMGHPMGWRGQQNGRMVNNIVPAPGHENEQTGASSTVLLAPHTEDAFHPRRADLLLLCCMRNHEGVATTASSVRLTDLAPEDVDALSRPMAPILPDDAYTSSALPDEVHACAGTVSPQPVRTLWPTPDGLTIRFDPAYTRFDGTDAAYRAAYARLEAELSRVVRAVALEQGDVLVVDNDVVVHGRVPFRSRYDGTDRWLKRALVHVPHRRGRPESERAEHGYGQPVIDPYCDGT</sequence>
<evidence type="ECO:0000259" key="9">
    <source>
        <dbReference type="Pfam" id="PF02668"/>
    </source>
</evidence>
<feature type="binding site" evidence="8">
    <location>
        <position position="297"/>
    </location>
    <ligand>
        <name>Fe cation</name>
        <dbReference type="ChEBI" id="CHEBI:24875"/>
    </ligand>
</feature>
<feature type="binding site" evidence="8">
    <location>
        <position position="158"/>
    </location>
    <ligand>
        <name>Fe cation</name>
        <dbReference type="ChEBI" id="CHEBI:24875"/>
    </ligand>
</feature>
<dbReference type="AlphaFoldDB" id="A0A3M0I5M1"/>
<evidence type="ECO:0000256" key="2">
    <source>
        <dbReference type="ARBA" id="ARBA00008425"/>
    </source>
</evidence>
<dbReference type="Gene3D" id="3.60.130.10">
    <property type="entry name" value="Clavaminate synthase-like"/>
    <property type="match status" value="1"/>
</dbReference>
<dbReference type="InterPro" id="IPR003819">
    <property type="entry name" value="TauD/TfdA-like"/>
</dbReference>
<dbReference type="PANTHER" id="PTHR10696">
    <property type="entry name" value="GAMMA-BUTYROBETAINE HYDROXYLASE-RELATED"/>
    <property type="match status" value="1"/>
</dbReference>
<dbReference type="InterPro" id="IPR050411">
    <property type="entry name" value="AlphaKG_dependent_hydroxylases"/>
</dbReference>
<dbReference type="GO" id="GO:0017000">
    <property type="term" value="P:antibiotic biosynthetic process"/>
    <property type="evidence" value="ECO:0007669"/>
    <property type="project" value="UniProtKB-KW"/>
</dbReference>
<feature type="domain" description="TauD/TfdA-like" evidence="9">
    <location>
        <begin position="114"/>
        <end position="316"/>
    </location>
</feature>
<evidence type="ECO:0000256" key="4">
    <source>
        <dbReference type="ARBA" id="ARBA00023002"/>
    </source>
</evidence>
<comment type="caution">
    <text evidence="10">The sequence shown here is derived from an EMBL/GenBank/DDBJ whole genome shotgun (WGS) entry which is preliminary data.</text>
</comment>
<accession>A0A3M0I5M1</accession>
<evidence type="ECO:0000313" key="10">
    <source>
        <dbReference type="EMBL" id="RMB81419.1"/>
    </source>
</evidence>
<reference evidence="10 11" key="1">
    <citation type="submission" date="2017-11" db="EMBL/GenBank/DDBJ databases">
        <title>Draft genome of actinobacteria isolated from guarana (Paullinia cupana (Mart.) Ducke.</title>
        <authorList>
            <person name="Siqueira K.A."/>
            <person name="Liotti R.G."/>
            <person name="Mendes T.A.O."/>
            <person name="Soares M.A."/>
        </authorList>
    </citation>
    <scope>NUCLEOTIDE SEQUENCE [LARGE SCALE GENOMIC DNA]</scope>
    <source>
        <strain evidence="10 11">193</strain>
    </source>
</reference>
<evidence type="ECO:0000256" key="6">
    <source>
        <dbReference type="ARBA" id="ARBA00023194"/>
    </source>
</evidence>
<keyword evidence="6" id="KW-0045">Antibiotic biosynthesis</keyword>
<keyword evidence="11" id="KW-1185">Reference proteome</keyword>
<keyword evidence="5 8" id="KW-0408">Iron</keyword>
<dbReference type="InterPro" id="IPR042098">
    <property type="entry name" value="TauD-like_sf"/>
</dbReference>
<evidence type="ECO:0000256" key="1">
    <source>
        <dbReference type="ARBA" id="ARBA00001954"/>
    </source>
</evidence>
<dbReference type="GO" id="GO:0005506">
    <property type="term" value="F:iron ion binding"/>
    <property type="evidence" value="ECO:0007669"/>
    <property type="project" value="InterPro"/>
</dbReference>
<dbReference type="SUPFAM" id="SSF51197">
    <property type="entry name" value="Clavaminate synthase-like"/>
    <property type="match status" value="1"/>
</dbReference>
<dbReference type="OrthoDB" id="3872700at2"/>
<dbReference type="PIRSF" id="PIRSF019543">
    <property type="entry name" value="Clavaminate_syn"/>
    <property type="match status" value="1"/>
</dbReference>
<feature type="binding site" evidence="7">
    <location>
        <position position="315"/>
    </location>
    <ligand>
        <name>2-oxoglutarate</name>
        <dbReference type="ChEBI" id="CHEBI:16810"/>
    </ligand>
</feature>
<feature type="binding site" evidence="7">
    <location>
        <position position="311"/>
    </location>
    <ligand>
        <name>2-oxoglutarate</name>
        <dbReference type="ChEBI" id="CHEBI:16810"/>
    </ligand>
</feature>
<protein>
    <submittedName>
        <fullName evidence="10">Oxygenase</fullName>
    </submittedName>
</protein>
<feature type="binding site" evidence="8">
    <location>
        <position position="156"/>
    </location>
    <ligand>
        <name>Fe cation</name>
        <dbReference type="ChEBI" id="CHEBI:24875"/>
    </ligand>
</feature>
<dbReference type="GO" id="GO:0016491">
    <property type="term" value="F:oxidoreductase activity"/>
    <property type="evidence" value="ECO:0007669"/>
    <property type="project" value="UniProtKB-KW"/>
</dbReference>
<organism evidence="10 11">
    <name type="scientific">Streptomyces shenzhenensis</name>
    <dbReference type="NCBI Taxonomy" id="943815"/>
    <lineage>
        <taxon>Bacteria</taxon>
        <taxon>Bacillati</taxon>
        <taxon>Actinomycetota</taxon>
        <taxon>Actinomycetes</taxon>
        <taxon>Kitasatosporales</taxon>
        <taxon>Streptomycetaceae</taxon>
        <taxon>Streptomyces</taxon>
    </lineage>
</organism>
<dbReference type="EMBL" id="PENI01000031">
    <property type="protein sequence ID" value="RMB81419.1"/>
    <property type="molecule type" value="Genomic_DNA"/>
</dbReference>
<evidence type="ECO:0000256" key="7">
    <source>
        <dbReference type="PIRSR" id="PIRSR019543-1"/>
    </source>
</evidence>